<organism evidence="1">
    <name type="scientific">marine sediment metagenome</name>
    <dbReference type="NCBI Taxonomy" id="412755"/>
    <lineage>
        <taxon>unclassified sequences</taxon>
        <taxon>metagenomes</taxon>
        <taxon>ecological metagenomes</taxon>
    </lineage>
</organism>
<comment type="caution">
    <text evidence="1">The sequence shown here is derived from an EMBL/GenBank/DDBJ whole genome shotgun (WGS) entry which is preliminary data.</text>
</comment>
<dbReference type="AlphaFoldDB" id="X1HDA3"/>
<feature type="non-terminal residue" evidence="1">
    <location>
        <position position="1"/>
    </location>
</feature>
<evidence type="ECO:0000313" key="1">
    <source>
        <dbReference type="EMBL" id="GAH55015.1"/>
    </source>
</evidence>
<sequence length="58" mass="6939">EKELLRLIQVKAEKLCNGYLTEHRHTQLSYLPKDEQEWQVAIPKEILLDKMISYLRSV</sequence>
<gene>
    <name evidence="1" type="ORF">S03H2_36325</name>
</gene>
<protein>
    <submittedName>
        <fullName evidence="1">Uncharacterized protein</fullName>
    </submittedName>
</protein>
<proteinExistence type="predicted"/>
<name>X1HDA3_9ZZZZ</name>
<reference evidence="1" key="1">
    <citation type="journal article" date="2014" name="Front. Microbiol.">
        <title>High frequency of phylogenetically diverse reductive dehalogenase-homologous genes in deep subseafloor sedimentary metagenomes.</title>
        <authorList>
            <person name="Kawai M."/>
            <person name="Futagami T."/>
            <person name="Toyoda A."/>
            <person name="Takaki Y."/>
            <person name="Nishi S."/>
            <person name="Hori S."/>
            <person name="Arai W."/>
            <person name="Tsubouchi T."/>
            <person name="Morono Y."/>
            <person name="Uchiyama I."/>
            <person name="Ito T."/>
            <person name="Fujiyama A."/>
            <person name="Inagaki F."/>
            <person name="Takami H."/>
        </authorList>
    </citation>
    <scope>NUCLEOTIDE SEQUENCE</scope>
    <source>
        <strain evidence="1">Expedition CK06-06</strain>
    </source>
</reference>
<accession>X1HDA3</accession>
<dbReference type="EMBL" id="BARU01022281">
    <property type="protein sequence ID" value="GAH55015.1"/>
    <property type="molecule type" value="Genomic_DNA"/>
</dbReference>